<keyword evidence="1" id="KW-0732">Signal</keyword>
<reference evidence="2 3" key="1">
    <citation type="submission" date="2016-10" db="EMBL/GenBank/DDBJ databases">
        <title>Lutibacter sp. LPB0138, isolated from marine gastropod.</title>
        <authorList>
            <person name="Kim E."/>
            <person name="Yi H."/>
        </authorList>
    </citation>
    <scope>NUCLEOTIDE SEQUENCE [LARGE SCALE GENOMIC DNA]</scope>
    <source>
        <strain evidence="2 3">LPB0138</strain>
    </source>
</reference>
<dbReference type="KEGG" id="lul:LPB138_08825"/>
<proteinExistence type="predicted"/>
<dbReference type="AlphaFoldDB" id="A0A1D8P875"/>
<sequence length="967" mass="110995">MKKILFISTLFLLFTNLLLAQNPNDDPNRFFYSPYIEHYTNVIPETPNASNFTQYGNVPVDYSTGVPNISIPLYTLSVDGVEIPISISYHAGGVKVDDLASSVGLKWTLNAGGGIFRSIAGGKADEEGWINPLTSFLDYDWYQYPERDTKTIQDYLKQNGSNHDHDPDIFNYSFPGASGKFIFRPKTTLSNLSILKEREDKISIFPTIIHNPPSGPVFDSFTTKDHNGNQYNFGTKESNNNINITTSLDGIGQINFNSTYSLIRKTTAWMLNNITTKNNKTINFTYSPYEFEYQINAIGQRISIRQEIDPQNQGLPDVAPAPLNCDQVYIGNKFLKESTSVIYRPKNQLIQKIYSDNIEIQFVYSNNDSLSDWKKQLDKIVIKDKIENKSKEFRFVYETFNGDPRLQLKEVYEVGFDNQRKPSYIFSYNETLTLPPKGSFSKDYWGFYNGQNNGSLIPNTNSANIHLENPFLSQLADREVYTNYAKVGVLNKIQYPTGGATEFVYESNSDGLNLQGGLRIKEVKDLDGEGNTYNHTFYTYENYNGLLWREDLTYRPLGATYIYSSDFVLTDPSLHKQGYYYGKVIVKQKKAEGDFLTTEYFFEDNTTLSNFASLPKKTLLFKNDNVIQLKEFKYYKTVLEEMHWRQLGDRDLCYNDAHEGQLSPNNLMGYGEPINTYFRNYKHELINEITTNYNEVPVYQSGIFTVNEYKPSTTIKSYQYNGDMLVTRETIDTRYNEYISNHGSTPENFDEKGELFWIENTYPKDYPSDANLQDLITSKNLIALPISKTVINKGQQIQGQFFTYDSNGNIKETYLFNKGTGTNNSNSSYIPEDYDLSTTYSNIDGKPTEVKHKDGTTTSYIWGYNKQYPVAKIDNATYAQIEALQYFGTNFNFGVGGLSINQENSLRNNLSNSMITTYTYDPLIGVKTMTDPRNRTVYYFYDGFGRLEYVKDHEGNILSENEYNYKN</sequence>
<evidence type="ECO:0000313" key="3">
    <source>
        <dbReference type="Proteomes" id="UP000176050"/>
    </source>
</evidence>
<protein>
    <recommendedName>
        <fullName evidence="4">Sugar-binding protein</fullName>
    </recommendedName>
</protein>
<dbReference type="RefSeq" id="WP_070236937.1">
    <property type="nucleotide sequence ID" value="NZ_CP017478.1"/>
</dbReference>
<dbReference type="Proteomes" id="UP000176050">
    <property type="component" value="Chromosome"/>
</dbReference>
<dbReference type="STRING" id="1850246.LPB138_08825"/>
<dbReference type="OrthoDB" id="9814627at2"/>
<feature type="signal peptide" evidence="1">
    <location>
        <begin position="1"/>
        <end position="20"/>
    </location>
</feature>
<feature type="chain" id="PRO_5009110857" description="Sugar-binding protein" evidence="1">
    <location>
        <begin position="21"/>
        <end position="967"/>
    </location>
</feature>
<evidence type="ECO:0000256" key="1">
    <source>
        <dbReference type="SAM" id="SignalP"/>
    </source>
</evidence>
<dbReference type="EMBL" id="CP017478">
    <property type="protein sequence ID" value="AOW20773.1"/>
    <property type="molecule type" value="Genomic_DNA"/>
</dbReference>
<gene>
    <name evidence="2" type="ORF">LPB138_08825</name>
</gene>
<dbReference type="Gene3D" id="2.180.10.10">
    <property type="entry name" value="RHS repeat-associated core"/>
    <property type="match status" value="1"/>
</dbReference>
<name>A0A1D8P875_9FLAO</name>
<accession>A0A1D8P875</accession>
<organism evidence="2 3">
    <name type="scientific">Urechidicola croceus</name>
    <dbReference type="NCBI Taxonomy" id="1850246"/>
    <lineage>
        <taxon>Bacteria</taxon>
        <taxon>Pseudomonadati</taxon>
        <taxon>Bacteroidota</taxon>
        <taxon>Flavobacteriia</taxon>
        <taxon>Flavobacteriales</taxon>
        <taxon>Flavobacteriaceae</taxon>
        <taxon>Urechidicola</taxon>
    </lineage>
</organism>
<keyword evidence="3" id="KW-1185">Reference proteome</keyword>
<evidence type="ECO:0000313" key="2">
    <source>
        <dbReference type="EMBL" id="AOW20773.1"/>
    </source>
</evidence>
<evidence type="ECO:0008006" key="4">
    <source>
        <dbReference type="Google" id="ProtNLM"/>
    </source>
</evidence>